<dbReference type="EMBL" id="JAUHLI010000003">
    <property type="protein sequence ID" value="MEE2000701.1"/>
    <property type="molecule type" value="Genomic_DNA"/>
</dbReference>
<sequence length="93" mass="10302">MDFDSLVGAMAPETYEKLAEAVATGRWADGSLLSDEQRAHSMQLVLAYQAKVLKSNEPFTIGADGQMVQKSKAEMKASWQQQTPIARFNHDDL</sequence>
<dbReference type="RefSeq" id="WP_330127836.1">
    <property type="nucleotide sequence ID" value="NZ_JAUHLI010000003.1"/>
</dbReference>
<evidence type="ECO:0000313" key="2">
    <source>
        <dbReference type="EMBL" id="MEE2000701.1"/>
    </source>
</evidence>
<comment type="caution">
    <text evidence="2">The sequence shown here is derived from an EMBL/GenBank/DDBJ whole genome shotgun (WGS) entry which is preliminary data.</text>
</comment>
<proteinExistence type="predicted"/>
<dbReference type="Pfam" id="PF07023">
    <property type="entry name" value="DUF1315"/>
    <property type="match status" value="1"/>
</dbReference>
<reference evidence="2 3" key="1">
    <citation type="submission" date="2023-07" db="EMBL/GenBank/DDBJ databases">
        <title>Alkalimonas sp., MEB108 novel, alkaliphilic bacterium isolated from Lonar Lake, India.</title>
        <authorList>
            <person name="Joshi A."/>
            <person name="Thite S."/>
        </authorList>
    </citation>
    <scope>NUCLEOTIDE SEQUENCE [LARGE SCALE GENOMIC DNA]</scope>
    <source>
        <strain evidence="2 3">MEB108</strain>
    </source>
</reference>
<dbReference type="InterPro" id="IPR009749">
    <property type="entry name" value="DUF1315"/>
</dbReference>
<organism evidence="2 3">
    <name type="scientific">Alkalimonas cellulosilytica</name>
    <dbReference type="NCBI Taxonomy" id="3058395"/>
    <lineage>
        <taxon>Bacteria</taxon>
        <taxon>Pseudomonadati</taxon>
        <taxon>Pseudomonadota</taxon>
        <taxon>Gammaproteobacteria</taxon>
        <taxon>Alkalimonas</taxon>
    </lineage>
</organism>
<evidence type="ECO:0000313" key="3">
    <source>
        <dbReference type="Proteomes" id="UP001336314"/>
    </source>
</evidence>
<protein>
    <submittedName>
        <fullName evidence="2">DUF1315 family protein</fullName>
    </submittedName>
</protein>
<evidence type="ECO:0000256" key="1">
    <source>
        <dbReference type="SAM" id="MobiDB-lite"/>
    </source>
</evidence>
<keyword evidence="3" id="KW-1185">Reference proteome</keyword>
<name>A0ABU7J2G3_9GAMM</name>
<accession>A0ABU7J2G3</accession>
<gene>
    <name evidence="2" type="ORF">QWY20_04485</name>
</gene>
<feature type="region of interest" description="Disordered" evidence="1">
    <location>
        <begin position="72"/>
        <end position="93"/>
    </location>
</feature>
<dbReference type="Proteomes" id="UP001336314">
    <property type="component" value="Unassembled WGS sequence"/>
</dbReference>